<dbReference type="InterPro" id="IPR001790">
    <property type="entry name" value="Ribosomal_uL10"/>
</dbReference>
<accession>A0A382TMK0</accession>
<evidence type="ECO:0000313" key="4">
    <source>
        <dbReference type="EMBL" id="SVD23296.1"/>
    </source>
</evidence>
<dbReference type="PANTHER" id="PTHR11560">
    <property type="entry name" value="39S RIBOSOMAL PROTEIN L10, MITOCHONDRIAL"/>
    <property type="match status" value="1"/>
</dbReference>
<dbReference type="InterPro" id="IPR022973">
    <property type="entry name" value="Ribosomal_uL10_bac"/>
</dbReference>
<dbReference type="Gene3D" id="6.10.250.290">
    <property type="match status" value="1"/>
</dbReference>
<dbReference type="Gene3D" id="3.30.70.1730">
    <property type="match status" value="1"/>
</dbReference>
<dbReference type="HAMAP" id="MF_00362">
    <property type="entry name" value="Ribosomal_uL10"/>
    <property type="match status" value="1"/>
</dbReference>
<dbReference type="InterPro" id="IPR047865">
    <property type="entry name" value="Ribosomal_uL10_bac_type"/>
</dbReference>
<organism evidence="4">
    <name type="scientific">marine metagenome</name>
    <dbReference type="NCBI Taxonomy" id="408172"/>
    <lineage>
        <taxon>unclassified sequences</taxon>
        <taxon>metagenomes</taxon>
        <taxon>ecological metagenomes</taxon>
    </lineage>
</organism>
<dbReference type="SUPFAM" id="SSF160369">
    <property type="entry name" value="Ribosomal protein L10-like"/>
    <property type="match status" value="1"/>
</dbReference>
<protein>
    <recommendedName>
        <fullName evidence="5">50S ribosomal protein L10</fullName>
    </recommendedName>
</protein>
<sequence length="172" mass="18522">MPSEKNIKQLDELAEMFQETSYLVSTQFKDISANEMVALRKALNSAGAQYKIVKNNIARLAADKAALPELKDLVTGMCAIMTTANDPAQASKALFKSINDQGLQIDVLGGFLDGEVLSSDRVNQLSKLPSKEVLIANIIGQIGSPINGLVFILNSQITSLVSVLSNIVETKK</sequence>
<reference evidence="4" key="1">
    <citation type="submission" date="2018-05" db="EMBL/GenBank/DDBJ databases">
        <authorList>
            <person name="Lanie J.A."/>
            <person name="Ng W.-L."/>
            <person name="Kazmierczak K.M."/>
            <person name="Andrzejewski T.M."/>
            <person name="Davidsen T.M."/>
            <person name="Wayne K.J."/>
            <person name="Tettelin H."/>
            <person name="Glass J.I."/>
            <person name="Rusch D."/>
            <person name="Podicherti R."/>
            <person name="Tsui H.-C.T."/>
            <person name="Winkler M.E."/>
        </authorList>
    </citation>
    <scope>NUCLEOTIDE SEQUENCE</scope>
</reference>
<comment type="similarity">
    <text evidence="1">Belongs to the universal ribosomal protein uL10 family.</text>
</comment>
<keyword evidence="2" id="KW-0689">Ribosomal protein</keyword>
<dbReference type="Pfam" id="PF00466">
    <property type="entry name" value="Ribosomal_L10"/>
    <property type="match status" value="1"/>
</dbReference>
<dbReference type="EMBL" id="UINC01137759">
    <property type="protein sequence ID" value="SVD23296.1"/>
    <property type="molecule type" value="Genomic_DNA"/>
</dbReference>
<keyword evidence="3" id="KW-0687">Ribonucleoprotein</keyword>
<dbReference type="InterPro" id="IPR043141">
    <property type="entry name" value="Ribosomal_uL10-like_sf"/>
</dbReference>
<dbReference type="NCBIfam" id="NF000955">
    <property type="entry name" value="PRK00099.1-1"/>
    <property type="match status" value="1"/>
</dbReference>
<proteinExistence type="inferred from homology"/>
<name>A0A382TMK0_9ZZZZ</name>
<evidence type="ECO:0008006" key="5">
    <source>
        <dbReference type="Google" id="ProtNLM"/>
    </source>
</evidence>
<evidence type="ECO:0000256" key="1">
    <source>
        <dbReference type="ARBA" id="ARBA00008889"/>
    </source>
</evidence>
<evidence type="ECO:0000256" key="3">
    <source>
        <dbReference type="ARBA" id="ARBA00023274"/>
    </source>
</evidence>
<gene>
    <name evidence="4" type="ORF">METZ01_LOCUS376150</name>
</gene>
<dbReference type="GO" id="GO:0005840">
    <property type="term" value="C:ribosome"/>
    <property type="evidence" value="ECO:0007669"/>
    <property type="project" value="UniProtKB-KW"/>
</dbReference>
<dbReference type="GO" id="GO:1990904">
    <property type="term" value="C:ribonucleoprotein complex"/>
    <property type="evidence" value="ECO:0007669"/>
    <property type="project" value="UniProtKB-KW"/>
</dbReference>
<dbReference type="CDD" id="cd05797">
    <property type="entry name" value="Ribosomal_L10"/>
    <property type="match status" value="1"/>
</dbReference>
<dbReference type="AlphaFoldDB" id="A0A382TMK0"/>
<evidence type="ECO:0000256" key="2">
    <source>
        <dbReference type="ARBA" id="ARBA00022980"/>
    </source>
</evidence>